<evidence type="ECO:0000313" key="3">
    <source>
        <dbReference type="Proteomes" id="UP000326198"/>
    </source>
</evidence>
<dbReference type="AlphaFoldDB" id="A0A5N7BLW9"/>
<evidence type="ECO:0000256" key="1">
    <source>
        <dbReference type="SAM" id="SignalP"/>
    </source>
</evidence>
<feature type="chain" id="PRO_5024938793" evidence="1">
    <location>
        <begin position="21"/>
        <end position="129"/>
    </location>
</feature>
<proteinExistence type="predicted"/>
<gene>
    <name evidence="2" type="ORF">BDV26DRAFT_253653</name>
</gene>
<sequence length="129" mass="14383">MKVTNAVSLLFTLLTTSASATPPFFHDWTESVTIQLSNDWSGANAKASVATDGKLNQIKDLFSDTDLEKDGKIFATSVQLIKFHKDTVCRVVQHDPHVQVSLDDQTTWSFLDRGAWVDVHRGVVICYDQ</sequence>
<dbReference type="Proteomes" id="UP000326198">
    <property type="component" value="Unassembled WGS sequence"/>
</dbReference>
<name>A0A5N7BLW9_9EURO</name>
<dbReference type="OrthoDB" id="3497702at2759"/>
<keyword evidence="1" id="KW-0732">Signal</keyword>
<evidence type="ECO:0000313" key="2">
    <source>
        <dbReference type="EMBL" id="KAE8382497.1"/>
    </source>
</evidence>
<accession>A0A5N7BLW9</accession>
<organism evidence="2 3">
    <name type="scientific">Aspergillus bertholletiae</name>
    <dbReference type="NCBI Taxonomy" id="1226010"/>
    <lineage>
        <taxon>Eukaryota</taxon>
        <taxon>Fungi</taxon>
        <taxon>Dikarya</taxon>
        <taxon>Ascomycota</taxon>
        <taxon>Pezizomycotina</taxon>
        <taxon>Eurotiomycetes</taxon>
        <taxon>Eurotiomycetidae</taxon>
        <taxon>Eurotiales</taxon>
        <taxon>Aspergillaceae</taxon>
        <taxon>Aspergillus</taxon>
        <taxon>Aspergillus subgen. Circumdati</taxon>
    </lineage>
</organism>
<dbReference type="EMBL" id="ML736162">
    <property type="protein sequence ID" value="KAE8382497.1"/>
    <property type="molecule type" value="Genomic_DNA"/>
</dbReference>
<keyword evidence="3" id="KW-1185">Reference proteome</keyword>
<feature type="signal peptide" evidence="1">
    <location>
        <begin position="1"/>
        <end position="20"/>
    </location>
</feature>
<protein>
    <submittedName>
        <fullName evidence="2">Uncharacterized protein</fullName>
    </submittedName>
</protein>
<reference evidence="2 3" key="1">
    <citation type="submission" date="2019-04" db="EMBL/GenBank/DDBJ databases">
        <title>Friends and foes A comparative genomics studyof 23 Aspergillus species from section Flavi.</title>
        <authorList>
            <consortium name="DOE Joint Genome Institute"/>
            <person name="Kjaerbolling I."/>
            <person name="Vesth T."/>
            <person name="Frisvad J.C."/>
            <person name="Nybo J.L."/>
            <person name="Theobald S."/>
            <person name="Kildgaard S."/>
            <person name="Isbrandt T."/>
            <person name="Kuo A."/>
            <person name="Sato A."/>
            <person name="Lyhne E.K."/>
            <person name="Kogle M.E."/>
            <person name="Wiebenga A."/>
            <person name="Kun R.S."/>
            <person name="Lubbers R.J."/>
            <person name="Makela M.R."/>
            <person name="Barry K."/>
            <person name="Chovatia M."/>
            <person name="Clum A."/>
            <person name="Daum C."/>
            <person name="Haridas S."/>
            <person name="He G."/>
            <person name="LaButti K."/>
            <person name="Lipzen A."/>
            <person name="Mondo S."/>
            <person name="Riley R."/>
            <person name="Salamov A."/>
            <person name="Simmons B.A."/>
            <person name="Magnuson J.K."/>
            <person name="Henrissat B."/>
            <person name="Mortensen U.H."/>
            <person name="Larsen T.O."/>
            <person name="Devries R.P."/>
            <person name="Grigoriev I.V."/>
            <person name="Machida M."/>
            <person name="Baker S.E."/>
            <person name="Andersen M.R."/>
        </authorList>
    </citation>
    <scope>NUCLEOTIDE SEQUENCE [LARGE SCALE GENOMIC DNA]</scope>
    <source>
        <strain evidence="2 3">IBT 29228</strain>
    </source>
</reference>